<accession>A0A5N6LFA2</accession>
<evidence type="ECO:0000313" key="1">
    <source>
        <dbReference type="EMBL" id="KAD1098717.1"/>
    </source>
</evidence>
<proteinExistence type="predicted"/>
<dbReference type="EMBL" id="SZYD01001071">
    <property type="protein sequence ID" value="KAD1098717.1"/>
    <property type="molecule type" value="Genomic_DNA"/>
</dbReference>
<reference evidence="1 2" key="1">
    <citation type="submission" date="2019-05" db="EMBL/GenBank/DDBJ databases">
        <title>Mikania micrantha, genome provides insights into the molecular mechanism of rapid growth.</title>
        <authorList>
            <person name="Liu B."/>
        </authorList>
    </citation>
    <scope>NUCLEOTIDE SEQUENCE [LARGE SCALE GENOMIC DNA]</scope>
    <source>
        <strain evidence="1">NLD-2019</strain>
        <tissue evidence="1">Leaf</tissue>
    </source>
</reference>
<dbReference type="Proteomes" id="UP000326396">
    <property type="component" value="Unassembled WGS sequence"/>
</dbReference>
<sequence length="207" mass="24298">MYGSSSSSDFHSEDFTDQNILTLNRQNRNVFNDDRIELMRLSKTFPDETVFHHFSEDLKADHVSPTWVCFPKYPFTLGLKFPFSDLILNFFLTTKLCFSQLMPMGWRLLHTLDQLNHHFGLDIGIPEISLMYQLRTHGSSRFALQRRSGAPILVPGITFNEDGWRNRFFFVKRSYIPHGEILPFKWLPNLNHLLRKKKKVGTEFVPC</sequence>
<protein>
    <submittedName>
        <fullName evidence="1">Uncharacterized protein</fullName>
    </submittedName>
</protein>
<evidence type="ECO:0000313" key="2">
    <source>
        <dbReference type="Proteomes" id="UP000326396"/>
    </source>
</evidence>
<gene>
    <name evidence="1" type="ORF">E3N88_43306</name>
</gene>
<organism evidence="1 2">
    <name type="scientific">Mikania micrantha</name>
    <name type="common">bitter vine</name>
    <dbReference type="NCBI Taxonomy" id="192012"/>
    <lineage>
        <taxon>Eukaryota</taxon>
        <taxon>Viridiplantae</taxon>
        <taxon>Streptophyta</taxon>
        <taxon>Embryophyta</taxon>
        <taxon>Tracheophyta</taxon>
        <taxon>Spermatophyta</taxon>
        <taxon>Magnoliopsida</taxon>
        <taxon>eudicotyledons</taxon>
        <taxon>Gunneridae</taxon>
        <taxon>Pentapetalae</taxon>
        <taxon>asterids</taxon>
        <taxon>campanulids</taxon>
        <taxon>Asterales</taxon>
        <taxon>Asteraceae</taxon>
        <taxon>Asteroideae</taxon>
        <taxon>Heliantheae alliance</taxon>
        <taxon>Eupatorieae</taxon>
        <taxon>Mikania</taxon>
    </lineage>
</organism>
<keyword evidence="2" id="KW-1185">Reference proteome</keyword>
<dbReference type="AlphaFoldDB" id="A0A5N6LFA2"/>
<name>A0A5N6LFA2_9ASTR</name>
<comment type="caution">
    <text evidence="1">The sequence shown here is derived from an EMBL/GenBank/DDBJ whole genome shotgun (WGS) entry which is preliminary data.</text>
</comment>